<accession>A0AA39SER5</accession>
<evidence type="ECO:0000313" key="2">
    <source>
        <dbReference type="EMBL" id="KAK0589748.1"/>
    </source>
</evidence>
<evidence type="ECO:0000259" key="1">
    <source>
        <dbReference type="PROSITE" id="PS50076"/>
    </source>
</evidence>
<feature type="domain" description="J" evidence="1">
    <location>
        <begin position="75"/>
        <end position="142"/>
    </location>
</feature>
<organism evidence="2 3">
    <name type="scientific">Acer saccharum</name>
    <name type="common">Sugar maple</name>
    <dbReference type="NCBI Taxonomy" id="4024"/>
    <lineage>
        <taxon>Eukaryota</taxon>
        <taxon>Viridiplantae</taxon>
        <taxon>Streptophyta</taxon>
        <taxon>Embryophyta</taxon>
        <taxon>Tracheophyta</taxon>
        <taxon>Spermatophyta</taxon>
        <taxon>Magnoliopsida</taxon>
        <taxon>eudicotyledons</taxon>
        <taxon>Gunneridae</taxon>
        <taxon>Pentapetalae</taxon>
        <taxon>rosids</taxon>
        <taxon>malvids</taxon>
        <taxon>Sapindales</taxon>
        <taxon>Sapindaceae</taxon>
        <taxon>Hippocastanoideae</taxon>
        <taxon>Acereae</taxon>
        <taxon>Acer</taxon>
    </lineage>
</organism>
<dbReference type="InterPro" id="IPR053232">
    <property type="entry name" value="DnaJ_C/III_chloroplastic"/>
</dbReference>
<keyword evidence="3" id="KW-1185">Reference proteome</keyword>
<dbReference type="InterPro" id="IPR001623">
    <property type="entry name" value="DnaJ_domain"/>
</dbReference>
<dbReference type="InterPro" id="IPR036869">
    <property type="entry name" value="J_dom_sf"/>
</dbReference>
<sequence>MSQGIVSSSYLYSTKFNLPTQNPIFETCSSSYLTFDSSHHPTLSFSLKTQSGSCRSRPIMACMSNSSLYVTAESSLYELLGISERGTLRDIKQAYKQLVLKYHPDVSPPECVQEYTNKFIRIQEAYETLSDPNSRALYDSDLARGLHMAFSARKQFHHQYKGLDLDVRGECKSQWETQLKELKRRRMNRDSRNNMSCGARMRRD</sequence>
<proteinExistence type="predicted"/>
<gene>
    <name evidence="2" type="ORF">LWI29_018018</name>
</gene>
<dbReference type="Gene3D" id="1.10.287.110">
    <property type="entry name" value="DnaJ domain"/>
    <property type="match status" value="1"/>
</dbReference>
<reference evidence="2" key="1">
    <citation type="journal article" date="2022" name="Plant J.">
        <title>Strategies of tolerance reflected in two North American maple genomes.</title>
        <authorList>
            <person name="McEvoy S.L."/>
            <person name="Sezen U.U."/>
            <person name="Trouern-Trend A."/>
            <person name="McMahon S.M."/>
            <person name="Schaberg P.G."/>
            <person name="Yang J."/>
            <person name="Wegrzyn J.L."/>
            <person name="Swenson N.G."/>
        </authorList>
    </citation>
    <scope>NUCLEOTIDE SEQUENCE</scope>
    <source>
        <strain evidence="2">NS2018</strain>
    </source>
</reference>
<dbReference type="InterPro" id="IPR018253">
    <property type="entry name" value="DnaJ_domain_CS"/>
</dbReference>
<reference evidence="2" key="2">
    <citation type="submission" date="2023-06" db="EMBL/GenBank/DDBJ databases">
        <authorList>
            <person name="Swenson N.G."/>
            <person name="Wegrzyn J.L."/>
            <person name="Mcevoy S.L."/>
        </authorList>
    </citation>
    <scope>NUCLEOTIDE SEQUENCE</scope>
    <source>
        <strain evidence="2">NS2018</strain>
        <tissue evidence="2">Leaf</tissue>
    </source>
</reference>
<dbReference type="GO" id="GO:0009507">
    <property type="term" value="C:chloroplast"/>
    <property type="evidence" value="ECO:0007669"/>
    <property type="project" value="TreeGrafter"/>
</dbReference>
<dbReference type="PANTHER" id="PTHR45090:SF4">
    <property type="entry name" value="J DOMAIN-CONTAINING PROTEIN"/>
    <property type="match status" value="1"/>
</dbReference>
<evidence type="ECO:0000313" key="3">
    <source>
        <dbReference type="Proteomes" id="UP001168877"/>
    </source>
</evidence>
<protein>
    <recommendedName>
        <fullName evidence="1">J domain-containing protein</fullName>
    </recommendedName>
</protein>
<comment type="caution">
    <text evidence="2">The sequence shown here is derived from an EMBL/GenBank/DDBJ whole genome shotgun (WGS) entry which is preliminary data.</text>
</comment>
<dbReference type="CDD" id="cd06257">
    <property type="entry name" value="DnaJ"/>
    <property type="match status" value="1"/>
</dbReference>
<dbReference type="PRINTS" id="PR00625">
    <property type="entry name" value="JDOMAIN"/>
</dbReference>
<dbReference type="SMART" id="SM00271">
    <property type="entry name" value="DnaJ"/>
    <property type="match status" value="1"/>
</dbReference>
<dbReference type="PROSITE" id="PS50076">
    <property type="entry name" value="DNAJ_2"/>
    <property type="match status" value="1"/>
</dbReference>
<name>A0AA39SER5_ACESA</name>
<dbReference type="Proteomes" id="UP001168877">
    <property type="component" value="Unassembled WGS sequence"/>
</dbReference>
<dbReference type="SUPFAM" id="SSF46565">
    <property type="entry name" value="Chaperone J-domain"/>
    <property type="match status" value="1"/>
</dbReference>
<dbReference type="PANTHER" id="PTHR45090">
    <property type="entry name" value="CHAPERONE PROTEIN DNAJ 20 CHLOROPLASTIC"/>
    <property type="match status" value="1"/>
</dbReference>
<dbReference type="AlphaFoldDB" id="A0AA39SER5"/>
<dbReference type="PROSITE" id="PS00636">
    <property type="entry name" value="DNAJ_1"/>
    <property type="match status" value="1"/>
</dbReference>
<dbReference type="Pfam" id="PF00226">
    <property type="entry name" value="DnaJ"/>
    <property type="match status" value="1"/>
</dbReference>
<dbReference type="EMBL" id="JAUESC010000381">
    <property type="protein sequence ID" value="KAK0589748.1"/>
    <property type="molecule type" value="Genomic_DNA"/>
</dbReference>